<feature type="transmembrane region" description="Helical" evidence="1">
    <location>
        <begin position="83"/>
        <end position="103"/>
    </location>
</feature>
<reference evidence="2 3" key="1">
    <citation type="submission" date="2024-05" db="EMBL/GenBank/DDBJ databases">
        <authorList>
            <person name="Liu Q."/>
            <person name="Xin Y.-H."/>
        </authorList>
    </citation>
    <scope>NUCLEOTIDE SEQUENCE [LARGE SCALE GENOMIC DNA]</scope>
    <source>
        <strain evidence="2 3">CGMCC 1.10181</strain>
    </source>
</reference>
<feature type="transmembrane region" description="Helical" evidence="1">
    <location>
        <begin position="22"/>
        <end position="40"/>
    </location>
</feature>
<accession>A0ABU9Y5W3</accession>
<protein>
    <recommendedName>
        <fullName evidence="4">DUF2306 domain-containing protein</fullName>
    </recommendedName>
</protein>
<proteinExistence type="predicted"/>
<organism evidence="2 3">
    <name type="scientific">Sphingomonas oligophenolica</name>
    <dbReference type="NCBI Taxonomy" id="301154"/>
    <lineage>
        <taxon>Bacteria</taxon>
        <taxon>Pseudomonadati</taxon>
        <taxon>Pseudomonadota</taxon>
        <taxon>Alphaproteobacteria</taxon>
        <taxon>Sphingomonadales</taxon>
        <taxon>Sphingomonadaceae</taxon>
        <taxon>Sphingomonas</taxon>
    </lineage>
</organism>
<dbReference type="EMBL" id="JBDIME010000015">
    <property type="protein sequence ID" value="MEN2791178.1"/>
    <property type="molecule type" value="Genomic_DNA"/>
</dbReference>
<keyword evidence="3" id="KW-1185">Reference proteome</keyword>
<feature type="transmembrane region" description="Helical" evidence="1">
    <location>
        <begin position="109"/>
        <end position="129"/>
    </location>
</feature>
<keyword evidence="1" id="KW-0812">Transmembrane</keyword>
<sequence length="169" mass="18400">MATVTGNPARVKPISADAYEKFLAVAAILLLATVLTALARGRAHWGDVPWQVWAHLVTILTALVLTPFQLLRRRGDQPHRLLGTIWVVAIFLAAAFSFLVRGINHGGFSIIHILSAYVIVSAPIIWWSAHTHRVAAHRGNVRGMITGALLVAGLFTLPFGRLLGSWLFG</sequence>
<feature type="transmembrane region" description="Helical" evidence="1">
    <location>
        <begin position="141"/>
        <end position="160"/>
    </location>
</feature>
<keyword evidence="1" id="KW-1133">Transmembrane helix</keyword>
<keyword evidence="1" id="KW-0472">Membrane</keyword>
<feature type="transmembrane region" description="Helical" evidence="1">
    <location>
        <begin position="52"/>
        <end position="71"/>
    </location>
</feature>
<dbReference type="Proteomes" id="UP001419910">
    <property type="component" value="Unassembled WGS sequence"/>
</dbReference>
<evidence type="ECO:0000313" key="2">
    <source>
        <dbReference type="EMBL" id="MEN2791178.1"/>
    </source>
</evidence>
<evidence type="ECO:0000313" key="3">
    <source>
        <dbReference type="Proteomes" id="UP001419910"/>
    </source>
</evidence>
<dbReference type="RefSeq" id="WP_343887520.1">
    <property type="nucleotide sequence ID" value="NZ_BAAAEH010000003.1"/>
</dbReference>
<evidence type="ECO:0000256" key="1">
    <source>
        <dbReference type="SAM" id="Phobius"/>
    </source>
</evidence>
<name>A0ABU9Y5W3_9SPHN</name>
<comment type="caution">
    <text evidence="2">The sequence shown here is derived from an EMBL/GenBank/DDBJ whole genome shotgun (WGS) entry which is preliminary data.</text>
</comment>
<gene>
    <name evidence="2" type="ORF">ABC974_16205</name>
</gene>
<evidence type="ECO:0008006" key="4">
    <source>
        <dbReference type="Google" id="ProtNLM"/>
    </source>
</evidence>